<dbReference type="HAMAP" id="MF_00228">
    <property type="entry name" value="Thz_kinase"/>
    <property type="match status" value="1"/>
</dbReference>
<protein>
    <recommendedName>
        <fullName evidence="4">hydroxyethylthiazole kinase</fullName>
        <ecNumber evidence="4">2.7.1.50</ecNumber>
    </recommendedName>
</protein>
<comment type="caution">
    <text evidence="13">The sequence shown here is derived from an EMBL/GenBank/DDBJ whole genome shotgun (WGS) entry which is preliminary data.</text>
</comment>
<evidence type="ECO:0000256" key="4">
    <source>
        <dbReference type="ARBA" id="ARBA00012129"/>
    </source>
</evidence>
<gene>
    <name evidence="13" type="primary">PLESTBF000946</name>
    <name evidence="13" type="ORF">PLESTB_001864400</name>
</gene>
<evidence type="ECO:0000256" key="7">
    <source>
        <dbReference type="ARBA" id="ARBA00022741"/>
    </source>
</evidence>
<evidence type="ECO:0000256" key="12">
    <source>
        <dbReference type="SAM" id="Phobius"/>
    </source>
</evidence>
<name>A0A9W6C1Y6_9CHLO</name>
<comment type="cofactor">
    <cofactor evidence="2">
        <name>Mg(2+)</name>
        <dbReference type="ChEBI" id="CHEBI:18420"/>
    </cofactor>
</comment>
<evidence type="ECO:0000256" key="3">
    <source>
        <dbReference type="ARBA" id="ARBA00004868"/>
    </source>
</evidence>
<reference evidence="13 14" key="1">
    <citation type="journal article" date="2023" name="Commun. Biol.">
        <title>Reorganization of the ancestral sex-determining regions during the evolution of trioecy in Pleodorina starrii.</title>
        <authorList>
            <person name="Takahashi K."/>
            <person name="Suzuki S."/>
            <person name="Kawai-Toyooka H."/>
            <person name="Yamamoto K."/>
            <person name="Hamaji T."/>
            <person name="Ootsuki R."/>
            <person name="Yamaguchi H."/>
            <person name="Kawachi M."/>
            <person name="Higashiyama T."/>
            <person name="Nozaki H."/>
        </authorList>
    </citation>
    <scope>NUCLEOTIDE SEQUENCE [LARGE SCALE GENOMIC DNA]</scope>
    <source>
        <strain evidence="13 14">NIES-4479</strain>
    </source>
</reference>
<keyword evidence="8" id="KW-0418">Kinase</keyword>
<evidence type="ECO:0000313" key="13">
    <source>
        <dbReference type="EMBL" id="GLC62269.1"/>
    </source>
</evidence>
<keyword evidence="6" id="KW-0479">Metal-binding</keyword>
<dbReference type="EMBL" id="BRXU01000062">
    <property type="protein sequence ID" value="GLC62269.1"/>
    <property type="molecule type" value="Genomic_DNA"/>
</dbReference>
<keyword evidence="9" id="KW-0067">ATP-binding</keyword>
<keyword evidence="5" id="KW-0808">Transferase</keyword>
<dbReference type="Gene3D" id="3.40.1190.20">
    <property type="match status" value="1"/>
</dbReference>
<evidence type="ECO:0000313" key="14">
    <source>
        <dbReference type="Proteomes" id="UP001165080"/>
    </source>
</evidence>
<dbReference type="Proteomes" id="UP001165080">
    <property type="component" value="Unassembled WGS sequence"/>
</dbReference>
<keyword evidence="12" id="KW-0812">Transmembrane</keyword>
<dbReference type="NCBIfam" id="NF006830">
    <property type="entry name" value="PRK09355.1"/>
    <property type="match status" value="1"/>
</dbReference>
<dbReference type="GO" id="GO:0000287">
    <property type="term" value="F:magnesium ion binding"/>
    <property type="evidence" value="ECO:0007669"/>
    <property type="project" value="InterPro"/>
</dbReference>
<evidence type="ECO:0000256" key="9">
    <source>
        <dbReference type="ARBA" id="ARBA00022840"/>
    </source>
</evidence>
<evidence type="ECO:0000256" key="1">
    <source>
        <dbReference type="ARBA" id="ARBA00001771"/>
    </source>
</evidence>
<dbReference type="PRINTS" id="PR01099">
    <property type="entry name" value="HYETHTZKNASE"/>
</dbReference>
<sequence length="342" mass="34615">MGHGDECAPTLLDAASKAAASNTNTGAPPPEAFRHCQEGGSIGALPSWYCRAAGGNSTKASGPQGDQLQLEATSESCWQLWQAVRAKRPLVHCITNFVSMDIMANVLLAAGCSPAMAHSLDEVESFVTISSALLVNMGTLSSDWVAAKKLAAKKAVELGKPWVLDPVGCGATPVRTASCLDLLACRPTVVRGNASEVLALAGAAGSSGVKGVDSTAASGDAVEAAKSLASKHGCVVAVSGEVDYVTDGQALVAVRNGSPLLTLITAAGCSLTALIAAFLVVAPGQPLMATSHALAVFGLAAEEGLQLAPRPGPGSLRVALLDCLHLMERAAVVEGARIEVVS</sequence>
<organism evidence="13 14">
    <name type="scientific">Pleodorina starrii</name>
    <dbReference type="NCBI Taxonomy" id="330485"/>
    <lineage>
        <taxon>Eukaryota</taxon>
        <taxon>Viridiplantae</taxon>
        <taxon>Chlorophyta</taxon>
        <taxon>core chlorophytes</taxon>
        <taxon>Chlorophyceae</taxon>
        <taxon>CS clade</taxon>
        <taxon>Chlamydomonadales</taxon>
        <taxon>Volvocaceae</taxon>
        <taxon>Pleodorina</taxon>
    </lineage>
</organism>
<keyword evidence="12" id="KW-1133">Transmembrane helix</keyword>
<dbReference type="CDD" id="cd01170">
    <property type="entry name" value="THZ_kinase"/>
    <property type="match status" value="1"/>
</dbReference>
<keyword evidence="10" id="KW-0460">Magnesium</keyword>
<dbReference type="InterPro" id="IPR029056">
    <property type="entry name" value="Ribokinase-like"/>
</dbReference>
<keyword evidence="7" id="KW-0547">Nucleotide-binding</keyword>
<dbReference type="AlphaFoldDB" id="A0A9W6C1Y6"/>
<dbReference type="GO" id="GO:0004417">
    <property type="term" value="F:hydroxyethylthiazole kinase activity"/>
    <property type="evidence" value="ECO:0007669"/>
    <property type="project" value="UniProtKB-EC"/>
</dbReference>
<dbReference type="GO" id="GO:0009228">
    <property type="term" value="P:thiamine biosynthetic process"/>
    <property type="evidence" value="ECO:0007669"/>
    <property type="project" value="UniProtKB-KW"/>
</dbReference>
<evidence type="ECO:0000256" key="10">
    <source>
        <dbReference type="ARBA" id="ARBA00022842"/>
    </source>
</evidence>
<feature type="transmembrane region" description="Helical" evidence="12">
    <location>
        <begin position="260"/>
        <end position="282"/>
    </location>
</feature>
<dbReference type="EC" id="2.7.1.50" evidence="4"/>
<keyword evidence="12" id="KW-0472">Membrane</keyword>
<dbReference type="Pfam" id="PF02110">
    <property type="entry name" value="HK"/>
    <property type="match status" value="1"/>
</dbReference>
<dbReference type="InterPro" id="IPR000417">
    <property type="entry name" value="Hyethyz_kinase"/>
</dbReference>
<keyword evidence="11" id="KW-0784">Thiamine biosynthesis</keyword>
<evidence type="ECO:0000256" key="11">
    <source>
        <dbReference type="ARBA" id="ARBA00022977"/>
    </source>
</evidence>
<dbReference type="GO" id="GO:0005524">
    <property type="term" value="F:ATP binding"/>
    <property type="evidence" value="ECO:0007669"/>
    <property type="project" value="UniProtKB-KW"/>
</dbReference>
<comment type="catalytic activity">
    <reaction evidence="1">
        <text>5-(2-hydroxyethyl)-4-methylthiazole + ATP = 4-methyl-5-(2-phosphooxyethyl)-thiazole + ADP + H(+)</text>
        <dbReference type="Rhea" id="RHEA:24212"/>
        <dbReference type="ChEBI" id="CHEBI:15378"/>
        <dbReference type="ChEBI" id="CHEBI:17957"/>
        <dbReference type="ChEBI" id="CHEBI:30616"/>
        <dbReference type="ChEBI" id="CHEBI:58296"/>
        <dbReference type="ChEBI" id="CHEBI:456216"/>
        <dbReference type="EC" id="2.7.1.50"/>
    </reaction>
</comment>
<proteinExistence type="inferred from homology"/>
<evidence type="ECO:0000256" key="6">
    <source>
        <dbReference type="ARBA" id="ARBA00022723"/>
    </source>
</evidence>
<accession>A0A9W6C1Y6</accession>
<evidence type="ECO:0000256" key="2">
    <source>
        <dbReference type="ARBA" id="ARBA00001946"/>
    </source>
</evidence>
<evidence type="ECO:0000256" key="8">
    <source>
        <dbReference type="ARBA" id="ARBA00022777"/>
    </source>
</evidence>
<keyword evidence="14" id="KW-1185">Reference proteome</keyword>
<comment type="pathway">
    <text evidence="3">Cofactor biosynthesis; thiamine diphosphate biosynthesis; 4-methyl-5-(2-phosphoethyl)-thiazole from 5-(2-hydroxyethyl)-4-methylthiazole: step 1/1.</text>
</comment>
<evidence type="ECO:0000256" key="5">
    <source>
        <dbReference type="ARBA" id="ARBA00022679"/>
    </source>
</evidence>
<dbReference type="SUPFAM" id="SSF53613">
    <property type="entry name" value="Ribokinase-like"/>
    <property type="match status" value="1"/>
</dbReference>
<dbReference type="NCBIfam" id="TIGR00694">
    <property type="entry name" value="thiM"/>
    <property type="match status" value="1"/>
</dbReference>